<name>A0A7X6S2J8_9LACO</name>
<evidence type="ECO:0000256" key="2">
    <source>
        <dbReference type="ARBA" id="ARBA00022448"/>
    </source>
</evidence>
<dbReference type="RefSeq" id="WP_168721889.1">
    <property type="nucleotide sequence ID" value="NZ_JAAXPN010000003.1"/>
</dbReference>
<dbReference type="InterPro" id="IPR004841">
    <property type="entry name" value="AA-permease/SLC12A_dom"/>
</dbReference>
<evidence type="ECO:0000256" key="6">
    <source>
        <dbReference type="ARBA" id="ARBA00022989"/>
    </source>
</evidence>
<keyword evidence="2" id="KW-0813">Transport</keyword>
<keyword evidence="7 8" id="KW-0472">Membrane</keyword>
<evidence type="ECO:0000313" key="10">
    <source>
        <dbReference type="EMBL" id="NKZ24095.1"/>
    </source>
</evidence>
<comment type="subcellular location">
    <subcellularLocation>
        <location evidence="1">Cell membrane</location>
        <topology evidence="1">Multi-pass membrane protein</topology>
    </subcellularLocation>
</comment>
<reference evidence="10 11" key="1">
    <citation type="submission" date="2020-04" db="EMBL/GenBank/DDBJ databases">
        <title>MicrobeNet Type strains.</title>
        <authorList>
            <person name="Nicholson A.C."/>
        </authorList>
    </citation>
    <scope>NUCLEOTIDE SEQUENCE [LARGE SCALE GENOMIC DNA]</scope>
    <source>
        <strain evidence="10 11">CCUG 61472</strain>
    </source>
</reference>
<dbReference type="GO" id="GO:0006865">
    <property type="term" value="P:amino acid transport"/>
    <property type="evidence" value="ECO:0007669"/>
    <property type="project" value="UniProtKB-KW"/>
</dbReference>
<gene>
    <name evidence="10" type="ORF">HF964_04635</name>
</gene>
<evidence type="ECO:0000256" key="8">
    <source>
        <dbReference type="SAM" id="Phobius"/>
    </source>
</evidence>
<feature type="transmembrane region" description="Helical" evidence="8">
    <location>
        <begin position="123"/>
        <end position="141"/>
    </location>
</feature>
<feature type="transmembrane region" description="Helical" evidence="8">
    <location>
        <begin position="238"/>
        <end position="257"/>
    </location>
</feature>
<feature type="transmembrane region" description="Helical" evidence="8">
    <location>
        <begin position="401"/>
        <end position="422"/>
    </location>
</feature>
<keyword evidence="6 8" id="KW-1133">Transmembrane helix</keyword>
<feature type="transmembrane region" description="Helical" evidence="8">
    <location>
        <begin position="42"/>
        <end position="61"/>
    </location>
</feature>
<protein>
    <submittedName>
        <fullName evidence="10">Amino acid permease</fullName>
    </submittedName>
</protein>
<feature type="transmembrane region" description="Helical" evidence="8">
    <location>
        <begin position="428"/>
        <end position="450"/>
    </location>
</feature>
<dbReference type="Proteomes" id="UP000549765">
    <property type="component" value="Unassembled WGS sequence"/>
</dbReference>
<feature type="transmembrane region" description="Helical" evidence="8">
    <location>
        <begin position="195"/>
        <end position="217"/>
    </location>
</feature>
<keyword evidence="4 8" id="KW-0812">Transmembrane</keyword>
<dbReference type="PIRSF" id="PIRSF006060">
    <property type="entry name" value="AA_transporter"/>
    <property type="match status" value="1"/>
</dbReference>
<dbReference type="AlphaFoldDB" id="A0A7X6S2J8"/>
<dbReference type="InterPro" id="IPR004840">
    <property type="entry name" value="Amino_acid_permease_CS"/>
</dbReference>
<evidence type="ECO:0000256" key="4">
    <source>
        <dbReference type="ARBA" id="ARBA00022692"/>
    </source>
</evidence>
<feature type="transmembrane region" description="Helical" evidence="8">
    <location>
        <begin position="95"/>
        <end position="117"/>
    </location>
</feature>
<dbReference type="GO" id="GO:0055085">
    <property type="term" value="P:transmembrane transport"/>
    <property type="evidence" value="ECO:0007669"/>
    <property type="project" value="InterPro"/>
</dbReference>
<accession>A0A7X6S2J8</accession>
<dbReference type="GO" id="GO:0005886">
    <property type="term" value="C:plasma membrane"/>
    <property type="evidence" value="ECO:0007669"/>
    <property type="project" value="UniProtKB-SubCell"/>
</dbReference>
<proteinExistence type="predicted"/>
<keyword evidence="5" id="KW-0029">Amino-acid transport</keyword>
<dbReference type="PROSITE" id="PS00218">
    <property type="entry name" value="AMINO_ACID_PERMEASE_1"/>
    <property type="match status" value="1"/>
</dbReference>
<keyword evidence="11" id="KW-1185">Reference proteome</keyword>
<organism evidence="10 11">
    <name type="scientific">Periweissella fabalis</name>
    <dbReference type="NCBI Taxonomy" id="1070421"/>
    <lineage>
        <taxon>Bacteria</taxon>
        <taxon>Bacillati</taxon>
        <taxon>Bacillota</taxon>
        <taxon>Bacilli</taxon>
        <taxon>Lactobacillales</taxon>
        <taxon>Lactobacillaceae</taxon>
        <taxon>Periweissella</taxon>
    </lineage>
</organism>
<keyword evidence="3" id="KW-1003">Cell membrane</keyword>
<evidence type="ECO:0000259" key="9">
    <source>
        <dbReference type="Pfam" id="PF00324"/>
    </source>
</evidence>
<evidence type="ECO:0000256" key="3">
    <source>
        <dbReference type="ARBA" id="ARBA00022475"/>
    </source>
</evidence>
<sequence length="464" mass="50821">MADKNLKRELSSRHMQMIALGGTIGVGLFMGAGSTIKWTGPSALLAYAFAGIILYFVMRALGEMLYVDPTTGSFVNYASKYIHPFAGFLTTWSNVFQWLVVGISEVIAVGTYLHYWWPNFPSWIAGIIVVLTLAGANLFSVRAFGEMEFWFAFIKVATILMMIVLGLGVILFGIGNHGEPVGFSNLWSHGGFFTGGIKGFLFALSLVMGAYQGIELIGLTAGEAKNPQAAIVKSIRTIVGRVLIFYVGAIFVIVTIYPWDELNSIGSPFVQTFTKVGITIAAGLINFVMLTAAMSGCNSGMFSASRMLYTLGNNHDASPAFTKLSRFQVPYVPVIVLSVGMLIGMLLNELPIASSSNIFVIVYSSSVLPGMVPWFVILISNLKFRRDHTNQLEKHPFKMPFFPISNYFSLVILSVVVIFMFINQETRISVIVGVLYLVLVSAIYGVRAMITKSKTIESKKSVIN</sequence>
<feature type="transmembrane region" description="Helical" evidence="8">
    <location>
        <begin position="17"/>
        <end position="36"/>
    </location>
</feature>
<comment type="caution">
    <text evidence="10">The sequence shown here is derived from an EMBL/GenBank/DDBJ whole genome shotgun (WGS) entry which is preliminary data.</text>
</comment>
<dbReference type="Gene3D" id="1.20.1740.10">
    <property type="entry name" value="Amino acid/polyamine transporter I"/>
    <property type="match status" value="1"/>
</dbReference>
<dbReference type="PANTHER" id="PTHR43495">
    <property type="entry name" value="GABA PERMEASE"/>
    <property type="match status" value="1"/>
</dbReference>
<evidence type="ECO:0000256" key="1">
    <source>
        <dbReference type="ARBA" id="ARBA00004651"/>
    </source>
</evidence>
<evidence type="ECO:0000256" key="7">
    <source>
        <dbReference type="ARBA" id="ARBA00023136"/>
    </source>
</evidence>
<feature type="transmembrane region" description="Helical" evidence="8">
    <location>
        <begin position="359"/>
        <end position="380"/>
    </location>
</feature>
<feature type="transmembrane region" description="Helical" evidence="8">
    <location>
        <begin position="277"/>
        <end position="297"/>
    </location>
</feature>
<dbReference type="EMBL" id="JAAXPN010000003">
    <property type="protein sequence ID" value="NKZ24095.1"/>
    <property type="molecule type" value="Genomic_DNA"/>
</dbReference>
<evidence type="ECO:0000313" key="11">
    <source>
        <dbReference type="Proteomes" id="UP000549765"/>
    </source>
</evidence>
<feature type="transmembrane region" description="Helical" evidence="8">
    <location>
        <begin position="329"/>
        <end position="347"/>
    </location>
</feature>
<feature type="transmembrane region" description="Helical" evidence="8">
    <location>
        <begin position="153"/>
        <end position="175"/>
    </location>
</feature>
<dbReference type="PANTHER" id="PTHR43495:SF6">
    <property type="entry name" value="THREONINE_SERINE TRANSPORTER YBXG-RELATED"/>
    <property type="match status" value="1"/>
</dbReference>
<evidence type="ECO:0000256" key="5">
    <source>
        <dbReference type="ARBA" id="ARBA00022970"/>
    </source>
</evidence>
<dbReference type="Pfam" id="PF00324">
    <property type="entry name" value="AA_permease"/>
    <property type="match status" value="1"/>
</dbReference>
<feature type="domain" description="Amino acid permease/ SLC12A" evidence="9">
    <location>
        <begin position="14"/>
        <end position="439"/>
    </location>
</feature>
<dbReference type="FunFam" id="1.20.1740.10:FF:000001">
    <property type="entry name" value="Amino acid permease"/>
    <property type="match status" value="1"/>
</dbReference>